<dbReference type="Proteomes" id="UP001497493">
    <property type="component" value="Chromosome"/>
</dbReference>
<dbReference type="PANTHER" id="PTHR35864">
    <property type="entry name" value="ZINC METALLOPROTEASE MJ0611-RELATED"/>
    <property type="match status" value="1"/>
</dbReference>
<keyword evidence="12 13" id="KW-0472">Membrane</keyword>
<evidence type="ECO:0000256" key="13">
    <source>
        <dbReference type="SAM" id="Phobius"/>
    </source>
</evidence>
<gene>
    <name evidence="14" type="ORF">MECH1_V1_2639</name>
</gene>
<dbReference type="InterPro" id="IPR052348">
    <property type="entry name" value="Metallopeptidase_M50B"/>
</dbReference>
<accession>A0ABM9NLA7</accession>
<keyword evidence="11" id="KW-0482">Metalloprotease</keyword>
<evidence type="ECO:0000256" key="10">
    <source>
        <dbReference type="ARBA" id="ARBA00022989"/>
    </source>
</evidence>
<comment type="similarity">
    <text evidence="3">Belongs to the peptidase M50B family.</text>
</comment>
<keyword evidence="4" id="KW-1003">Cell membrane</keyword>
<keyword evidence="5" id="KW-0645">Protease</keyword>
<dbReference type="CDD" id="cd06158">
    <property type="entry name" value="S2P-M50_like_1"/>
    <property type="match status" value="1"/>
</dbReference>
<feature type="transmembrane region" description="Helical" evidence="13">
    <location>
        <begin position="57"/>
        <end position="77"/>
    </location>
</feature>
<name>A0ABM9NLA7_9GAMM</name>
<dbReference type="EMBL" id="OZ026884">
    <property type="protein sequence ID" value="CAL1241415.1"/>
    <property type="molecule type" value="Genomic_DNA"/>
</dbReference>
<evidence type="ECO:0000313" key="15">
    <source>
        <dbReference type="Proteomes" id="UP001497493"/>
    </source>
</evidence>
<dbReference type="RefSeq" id="WP_348757935.1">
    <property type="nucleotide sequence ID" value="NZ_OZ026884.1"/>
</dbReference>
<evidence type="ECO:0000256" key="6">
    <source>
        <dbReference type="ARBA" id="ARBA00022692"/>
    </source>
</evidence>
<dbReference type="PANTHER" id="PTHR35864:SF1">
    <property type="entry name" value="ZINC METALLOPROTEASE YWHC-RELATED"/>
    <property type="match status" value="1"/>
</dbReference>
<protein>
    <submittedName>
        <fullName evidence="14">Peptidase M50</fullName>
    </submittedName>
</protein>
<evidence type="ECO:0000313" key="14">
    <source>
        <dbReference type="EMBL" id="CAL1241415.1"/>
    </source>
</evidence>
<keyword evidence="7" id="KW-0479">Metal-binding</keyword>
<feature type="transmembrane region" description="Helical" evidence="13">
    <location>
        <begin position="181"/>
        <end position="201"/>
    </location>
</feature>
<evidence type="ECO:0000256" key="3">
    <source>
        <dbReference type="ARBA" id="ARBA00007931"/>
    </source>
</evidence>
<evidence type="ECO:0000256" key="4">
    <source>
        <dbReference type="ARBA" id="ARBA00022475"/>
    </source>
</evidence>
<evidence type="ECO:0000256" key="11">
    <source>
        <dbReference type="ARBA" id="ARBA00023049"/>
    </source>
</evidence>
<evidence type="ECO:0000256" key="2">
    <source>
        <dbReference type="ARBA" id="ARBA00004651"/>
    </source>
</evidence>
<keyword evidence="10 13" id="KW-1133">Transmembrane helix</keyword>
<feature type="transmembrane region" description="Helical" evidence="13">
    <location>
        <begin position="97"/>
        <end position="121"/>
    </location>
</feature>
<comment type="cofactor">
    <cofactor evidence="1">
        <name>Zn(2+)</name>
        <dbReference type="ChEBI" id="CHEBI:29105"/>
    </cofactor>
</comment>
<evidence type="ECO:0000256" key="12">
    <source>
        <dbReference type="ARBA" id="ARBA00023136"/>
    </source>
</evidence>
<feature type="transmembrane region" description="Helical" evidence="13">
    <location>
        <begin position="127"/>
        <end position="152"/>
    </location>
</feature>
<evidence type="ECO:0000256" key="8">
    <source>
        <dbReference type="ARBA" id="ARBA00022801"/>
    </source>
</evidence>
<dbReference type="InterPro" id="IPR044537">
    <property type="entry name" value="Rip2-like"/>
</dbReference>
<evidence type="ECO:0000256" key="7">
    <source>
        <dbReference type="ARBA" id="ARBA00022723"/>
    </source>
</evidence>
<organism evidence="14 15">
    <name type="scientific">Candidatus Methylocalor cossyra</name>
    <dbReference type="NCBI Taxonomy" id="3108543"/>
    <lineage>
        <taxon>Bacteria</taxon>
        <taxon>Pseudomonadati</taxon>
        <taxon>Pseudomonadota</taxon>
        <taxon>Gammaproteobacteria</taxon>
        <taxon>Methylococcales</taxon>
        <taxon>Methylococcaceae</taxon>
        <taxon>Candidatus Methylocalor</taxon>
    </lineage>
</organism>
<keyword evidence="15" id="KW-1185">Reference proteome</keyword>
<reference evidence="14 15" key="1">
    <citation type="submission" date="2024-04" db="EMBL/GenBank/DDBJ databases">
        <authorList>
            <person name="Cremers G."/>
        </authorList>
    </citation>
    <scope>NUCLEOTIDE SEQUENCE [LARGE SCALE GENOMIC DNA]</scope>
    <source>
        <strain evidence="14">MeCH1-AG</strain>
    </source>
</reference>
<evidence type="ECO:0000256" key="9">
    <source>
        <dbReference type="ARBA" id="ARBA00022833"/>
    </source>
</evidence>
<keyword evidence="8" id="KW-0378">Hydrolase</keyword>
<sequence>MEQLTLVQIIAVAILPVLFAITLHEVAHGWVAQWLGDDTAARLGRLSVNPIHHIDPLGTVLIPGLLLLLKAGFLFGWAKPVPVDFNRLRHPKRDMALVALAGPLANLFMAIVWALLIRLAILIDLPYASVPLALMGQLGISVNIVLMLINLIPIPPLDGGRVAVGLLPYQLAVPFSRLEPYGFLILLALMFTNSLSLLLGLPMRVLHGLLLGLAGL</sequence>
<proteinExistence type="inferred from homology"/>
<keyword evidence="9" id="KW-0862">Zinc</keyword>
<evidence type="ECO:0000256" key="5">
    <source>
        <dbReference type="ARBA" id="ARBA00022670"/>
    </source>
</evidence>
<comment type="subcellular location">
    <subcellularLocation>
        <location evidence="2">Cell membrane</location>
        <topology evidence="2">Multi-pass membrane protein</topology>
    </subcellularLocation>
</comment>
<evidence type="ECO:0000256" key="1">
    <source>
        <dbReference type="ARBA" id="ARBA00001947"/>
    </source>
</evidence>
<keyword evidence="6 13" id="KW-0812">Transmembrane</keyword>